<name>A0AAX6DH91_IRIPA</name>
<dbReference type="EMBL" id="JANAVB010044619">
    <property type="protein sequence ID" value="KAJ6791150.1"/>
    <property type="molecule type" value="Genomic_DNA"/>
</dbReference>
<accession>A0AAX6DH91</accession>
<reference evidence="2" key="2">
    <citation type="submission" date="2023-04" db="EMBL/GenBank/DDBJ databases">
        <authorList>
            <person name="Bruccoleri R.E."/>
            <person name="Oakeley E.J."/>
            <person name="Faust A.-M."/>
            <person name="Dessus-Babus S."/>
            <person name="Altorfer M."/>
            <person name="Burckhardt D."/>
            <person name="Oertli M."/>
            <person name="Naumann U."/>
            <person name="Petersen F."/>
            <person name="Wong J."/>
        </authorList>
    </citation>
    <scope>NUCLEOTIDE SEQUENCE</scope>
    <source>
        <strain evidence="2">GSM-AAB239-AS_SAM_17_03QT</strain>
        <tissue evidence="2">Leaf</tissue>
    </source>
</reference>
<reference evidence="2" key="1">
    <citation type="journal article" date="2023" name="GigaByte">
        <title>Genome assembly of the bearded iris, Iris pallida Lam.</title>
        <authorList>
            <person name="Bruccoleri R.E."/>
            <person name="Oakeley E.J."/>
            <person name="Faust A.M.E."/>
            <person name="Altorfer M."/>
            <person name="Dessus-Babus S."/>
            <person name="Burckhardt D."/>
            <person name="Oertli M."/>
            <person name="Naumann U."/>
            <person name="Petersen F."/>
            <person name="Wong J."/>
        </authorList>
    </citation>
    <scope>NUCLEOTIDE SEQUENCE</scope>
    <source>
        <strain evidence="2">GSM-AAB239-AS_SAM_17_03QT</strain>
    </source>
</reference>
<evidence type="ECO:0000313" key="2">
    <source>
        <dbReference type="EMBL" id="KAJ6791150.1"/>
    </source>
</evidence>
<gene>
    <name evidence="2" type="ORF">M6B38_245800</name>
</gene>
<sequence length="97" mass="10963">MESPFLSCAPVHDSDTAKEGDGEGRCAVGVDAFLVEALYNPRHRLTVLRMELYIQILFRIVTNNSLNSIIYQLRTSSVLHIALHNTMVYILWHSTTS</sequence>
<evidence type="ECO:0000256" key="1">
    <source>
        <dbReference type="SAM" id="MobiDB-lite"/>
    </source>
</evidence>
<keyword evidence="3" id="KW-1185">Reference proteome</keyword>
<dbReference type="Proteomes" id="UP001140949">
    <property type="component" value="Unassembled WGS sequence"/>
</dbReference>
<dbReference type="AlphaFoldDB" id="A0AAX6DH91"/>
<evidence type="ECO:0000313" key="3">
    <source>
        <dbReference type="Proteomes" id="UP001140949"/>
    </source>
</evidence>
<feature type="region of interest" description="Disordered" evidence="1">
    <location>
        <begin position="1"/>
        <end position="23"/>
    </location>
</feature>
<proteinExistence type="predicted"/>
<protein>
    <submittedName>
        <fullName evidence="2">cAMP-regulated phosphoprotein 21-like isoform X2</fullName>
    </submittedName>
</protein>
<comment type="caution">
    <text evidence="2">The sequence shown here is derived from an EMBL/GenBank/DDBJ whole genome shotgun (WGS) entry which is preliminary data.</text>
</comment>
<feature type="compositionally biased region" description="Basic and acidic residues" evidence="1">
    <location>
        <begin position="12"/>
        <end position="23"/>
    </location>
</feature>
<organism evidence="2 3">
    <name type="scientific">Iris pallida</name>
    <name type="common">Sweet iris</name>
    <dbReference type="NCBI Taxonomy" id="29817"/>
    <lineage>
        <taxon>Eukaryota</taxon>
        <taxon>Viridiplantae</taxon>
        <taxon>Streptophyta</taxon>
        <taxon>Embryophyta</taxon>
        <taxon>Tracheophyta</taxon>
        <taxon>Spermatophyta</taxon>
        <taxon>Magnoliopsida</taxon>
        <taxon>Liliopsida</taxon>
        <taxon>Asparagales</taxon>
        <taxon>Iridaceae</taxon>
        <taxon>Iridoideae</taxon>
        <taxon>Irideae</taxon>
        <taxon>Iris</taxon>
    </lineage>
</organism>